<dbReference type="RefSeq" id="WP_070497054.1">
    <property type="nucleotide sequence ID" value="NZ_JBAPET010000006.1"/>
</dbReference>
<keyword evidence="2" id="KW-1133">Transmembrane helix</keyword>
<dbReference type="Gene3D" id="3.10.450.540">
    <property type="match status" value="1"/>
</dbReference>
<protein>
    <submittedName>
        <fullName evidence="3">Uncharacterized protein</fullName>
    </submittedName>
</protein>
<gene>
    <name evidence="3" type="ORF">C6A27_07505</name>
</gene>
<comment type="caution">
    <text evidence="3">The sequence shown here is derived from an EMBL/GenBank/DDBJ whole genome shotgun (WGS) entry which is preliminary data.</text>
</comment>
<reference evidence="3 4" key="1">
    <citation type="journal article" date="1993" name="J. Dent. Res.">
        <title>The isolation and characterization of milleri group streptococci from dental periapical abscesses.</title>
        <authorList>
            <person name="Fisher L.E."/>
            <person name="Russell R.R."/>
        </authorList>
    </citation>
    <scope>NUCLEOTIDE SEQUENCE [LARGE SCALE GENOMIC DNA]</scope>
    <source>
        <strain evidence="3 4">OUP21</strain>
    </source>
</reference>
<keyword evidence="2" id="KW-0472">Membrane</keyword>
<sequence length="288" mass="32651">MFIVKDLETDTEDRFETRDQLLAFLDIASARVHRAKSKEEKVLEHFDQDGKQLEKTTIHLPIETDADTYLINFGKLKDKSGFPFPRRPSVGGSISASEKSSKEEVPVKKAKQEARSPLSTPSKQEVPRQLTVTKLKPSFLIVFLLFLLWFFSAAALGYGLYQERKTTQNLTNQVSQLKALQKETPAIDAFSRFFLPNYFTGNQKYFSEYLSTKLQKKSLNPQTGTLQSVILENITHGKNSYQVSYVLSVKGNGDTKETLRLIFTVKANPKAAHDYEVITVPKSSNYPK</sequence>
<evidence type="ECO:0000313" key="3">
    <source>
        <dbReference type="EMBL" id="PRT69726.1"/>
    </source>
</evidence>
<evidence type="ECO:0000256" key="1">
    <source>
        <dbReference type="SAM" id="MobiDB-lite"/>
    </source>
</evidence>
<evidence type="ECO:0000313" key="4">
    <source>
        <dbReference type="Proteomes" id="UP000238573"/>
    </source>
</evidence>
<feature type="region of interest" description="Disordered" evidence="1">
    <location>
        <begin position="87"/>
        <end position="127"/>
    </location>
</feature>
<evidence type="ECO:0000256" key="2">
    <source>
        <dbReference type="SAM" id="Phobius"/>
    </source>
</evidence>
<accession>A0A2T0G0Z7</accession>
<dbReference type="AlphaFoldDB" id="A0A2T0G0Z7"/>
<feature type="compositionally biased region" description="Basic and acidic residues" evidence="1">
    <location>
        <begin position="99"/>
        <end position="114"/>
    </location>
</feature>
<name>A0A2T0G0Z7_STRAP</name>
<proteinExistence type="predicted"/>
<keyword evidence="2" id="KW-0812">Transmembrane</keyword>
<feature type="compositionally biased region" description="Low complexity" evidence="1">
    <location>
        <begin position="89"/>
        <end position="98"/>
    </location>
</feature>
<dbReference type="Proteomes" id="UP000238573">
    <property type="component" value="Unassembled WGS sequence"/>
</dbReference>
<dbReference type="CDD" id="cd16427">
    <property type="entry name" value="TraM-like"/>
    <property type="match status" value="1"/>
</dbReference>
<organism evidence="3 4">
    <name type="scientific">Streptococcus anginosus</name>
    <dbReference type="NCBI Taxonomy" id="1328"/>
    <lineage>
        <taxon>Bacteria</taxon>
        <taxon>Bacillati</taxon>
        <taxon>Bacillota</taxon>
        <taxon>Bacilli</taxon>
        <taxon>Lactobacillales</taxon>
        <taxon>Streptococcaceae</taxon>
        <taxon>Streptococcus</taxon>
        <taxon>Streptococcus anginosus group</taxon>
    </lineage>
</organism>
<feature type="transmembrane region" description="Helical" evidence="2">
    <location>
        <begin position="138"/>
        <end position="161"/>
    </location>
</feature>
<dbReference type="EMBL" id="PVSZ01000014">
    <property type="protein sequence ID" value="PRT69726.1"/>
    <property type="molecule type" value="Genomic_DNA"/>
</dbReference>